<keyword evidence="3" id="KW-1185">Reference proteome</keyword>
<dbReference type="AlphaFoldDB" id="A0A016T8G6"/>
<feature type="compositionally biased region" description="Basic and acidic residues" evidence="1">
    <location>
        <begin position="62"/>
        <end position="77"/>
    </location>
</feature>
<name>A0A016T8G6_9BILA</name>
<dbReference type="EMBL" id="JARK01001462">
    <property type="protein sequence ID" value="EYB98962.1"/>
    <property type="molecule type" value="Genomic_DNA"/>
</dbReference>
<gene>
    <name evidence="2" type="primary">Acey_s0126.g1323</name>
    <name evidence="2" type="ORF">Y032_0126g1323</name>
</gene>
<evidence type="ECO:0000313" key="2">
    <source>
        <dbReference type="EMBL" id="EYB98962.1"/>
    </source>
</evidence>
<feature type="region of interest" description="Disordered" evidence="1">
    <location>
        <begin position="1"/>
        <end position="21"/>
    </location>
</feature>
<sequence length="87" mass="9682">MGNINEARYMEGRREAEYERTERREAEATVAVAHKNAHEAGVELPIMADHVRTTYAVQADNQGHHAEPGVSVQERRAAAPPLVHGRL</sequence>
<evidence type="ECO:0000313" key="3">
    <source>
        <dbReference type="Proteomes" id="UP000024635"/>
    </source>
</evidence>
<evidence type="ECO:0000256" key="1">
    <source>
        <dbReference type="SAM" id="MobiDB-lite"/>
    </source>
</evidence>
<proteinExistence type="predicted"/>
<organism evidence="2 3">
    <name type="scientific">Ancylostoma ceylanicum</name>
    <dbReference type="NCBI Taxonomy" id="53326"/>
    <lineage>
        <taxon>Eukaryota</taxon>
        <taxon>Metazoa</taxon>
        <taxon>Ecdysozoa</taxon>
        <taxon>Nematoda</taxon>
        <taxon>Chromadorea</taxon>
        <taxon>Rhabditida</taxon>
        <taxon>Rhabditina</taxon>
        <taxon>Rhabditomorpha</taxon>
        <taxon>Strongyloidea</taxon>
        <taxon>Ancylostomatidae</taxon>
        <taxon>Ancylostomatinae</taxon>
        <taxon>Ancylostoma</taxon>
    </lineage>
</organism>
<feature type="compositionally biased region" description="Basic and acidic residues" evidence="1">
    <location>
        <begin position="8"/>
        <end position="21"/>
    </location>
</feature>
<comment type="caution">
    <text evidence="2">The sequence shown here is derived from an EMBL/GenBank/DDBJ whole genome shotgun (WGS) entry which is preliminary data.</text>
</comment>
<feature type="region of interest" description="Disordered" evidence="1">
    <location>
        <begin position="61"/>
        <end position="87"/>
    </location>
</feature>
<dbReference type="Proteomes" id="UP000024635">
    <property type="component" value="Unassembled WGS sequence"/>
</dbReference>
<accession>A0A016T8G6</accession>
<protein>
    <submittedName>
        <fullName evidence="2">Uncharacterized protein</fullName>
    </submittedName>
</protein>
<reference evidence="3" key="1">
    <citation type="journal article" date="2015" name="Nat. Genet.">
        <title>The genome and transcriptome of the zoonotic hookworm Ancylostoma ceylanicum identify infection-specific gene families.</title>
        <authorList>
            <person name="Schwarz E.M."/>
            <person name="Hu Y."/>
            <person name="Antoshechkin I."/>
            <person name="Miller M.M."/>
            <person name="Sternberg P.W."/>
            <person name="Aroian R.V."/>
        </authorList>
    </citation>
    <scope>NUCLEOTIDE SEQUENCE</scope>
    <source>
        <strain evidence="3">HY135</strain>
    </source>
</reference>